<accession>A0A1H8KM49</accession>
<dbReference type="InterPro" id="IPR013324">
    <property type="entry name" value="RNA_pol_sigma_r3/r4-like"/>
</dbReference>
<dbReference type="GO" id="GO:0016987">
    <property type="term" value="F:sigma factor activity"/>
    <property type="evidence" value="ECO:0007669"/>
    <property type="project" value="UniProtKB-KW"/>
</dbReference>
<proteinExistence type="predicted"/>
<keyword evidence="4" id="KW-0804">Transcription</keyword>
<sequence>MTIAHHAFVDHYRKHKRIVVKEERFFYRQVDQMIMPEDQVMMQLAVEDVFALMADLPEKYKVAVLLRDFHQLSYEEAAQIMNVKKAHFKVLLFRGRQAIRKREVPDDE</sequence>
<dbReference type="NCBIfam" id="TIGR02937">
    <property type="entry name" value="sigma70-ECF"/>
    <property type="match status" value="1"/>
</dbReference>
<feature type="domain" description="RNA polymerase sigma factor 70 region 4 type 2" evidence="5">
    <location>
        <begin position="51"/>
        <end position="98"/>
    </location>
</feature>
<name>A0A1H8KM49_9BACI</name>
<dbReference type="Pfam" id="PF08281">
    <property type="entry name" value="Sigma70_r4_2"/>
    <property type="match status" value="1"/>
</dbReference>
<evidence type="ECO:0000256" key="1">
    <source>
        <dbReference type="ARBA" id="ARBA00023015"/>
    </source>
</evidence>
<dbReference type="PANTHER" id="PTHR43133:SF52">
    <property type="entry name" value="ECF RNA POLYMERASE SIGMA FACTOR SIGL"/>
    <property type="match status" value="1"/>
</dbReference>
<protein>
    <submittedName>
        <fullName evidence="6">RNA polymerase sigma factor, sigma-70 family</fullName>
    </submittedName>
</protein>
<evidence type="ECO:0000259" key="5">
    <source>
        <dbReference type="Pfam" id="PF08281"/>
    </source>
</evidence>
<keyword evidence="7" id="KW-1185">Reference proteome</keyword>
<evidence type="ECO:0000256" key="3">
    <source>
        <dbReference type="ARBA" id="ARBA00023125"/>
    </source>
</evidence>
<keyword evidence="1" id="KW-0805">Transcription regulation</keyword>
<evidence type="ECO:0000256" key="2">
    <source>
        <dbReference type="ARBA" id="ARBA00023082"/>
    </source>
</evidence>
<dbReference type="InterPro" id="IPR036388">
    <property type="entry name" value="WH-like_DNA-bd_sf"/>
</dbReference>
<dbReference type="Proteomes" id="UP000199300">
    <property type="component" value="Unassembled WGS sequence"/>
</dbReference>
<dbReference type="InterPro" id="IPR039425">
    <property type="entry name" value="RNA_pol_sigma-70-like"/>
</dbReference>
<dbReference type="SUPFAM" id="SSF88659">
    <property type="entry name" value="Sigma3 and sigma4 domains of RNA polymerase sigma factors"/>
    <property type="match status" value="1"/>
</dbReference>
<reference evidence="6 7" key="1">
    <citation type="submission" date="2016-10" db="EMBL/GenBank/DDBJ databases">
        <authorList>
            <person name="de Groot N.N."/>
        </authorList>
    </citation>
    <scope>NUCLEOTIDE SEQUENCE [LARGE SCALE GENOMIC DNA]</scope>
    <source>
        <strain evidence="6 7">CGMCC 1.10434</strain>
    </source>
</reference>
<dbReference type="InterPro" id="IPR013249">
    <property type="entry name" value="RNA_pol_sigma70_r4_t2"/>
</dbReference>
<gene>
    <name evidence="6" type="ORF">SAMN04488134_102338</name>
</gene>
<dbReference type="CDD" id="cd06171">
    <property type="entry name" value="Sigma70_r4"/>
    <property type="match status" value="1"/>
</dbReference>
<evidence type="ECO:0000256" key="4">
    <source>
        <dbReference type="ARBA" id="ARBA00023163"/>
    </source>
</evidence>
<dbReference type="GO" id="GO:0003677">
    <property type="term" value="F:DNA binding"/>
    <property type="evidence" value="ECO:0007669"/>
    <property type="project" value="UniProtKB-KW"/>
</dbReference>
<evidence type="ECO:0000313" key="6">
    <source>
        <dbReference type="EMBL" id="SEN94029.1"/>
    </source>
</evidence>
<evidence type="ECO:0000313" key="7">
    <source>
        <dbReference type="Proteomes" id="UP000199300"/>
    </source>
</evidence>
<dbReference type="InterPro" id="IPR014284">
    <property type="entry name" value="RNA_pol_sigma-70_dom"/>
</dbReference>
<dbReference type="PANTHER" id="PTHR43133">
    <property type="entry name" value="RNA POLYMERASE ECF-TYPE SIGMA FACTO"/>
    <property type="match status" value="1"/>
</dbReference>
<dbReference type="Gene3D" id="1.10.10.10">
    <property type="entry name" value="Winged helix-like DNA-binding domain superfamily/Winged helix DNA-binding domain"/>
    <property type="match status" value="1"/>
</dbReference>
<dbReference type="STRING" id="872970.SAMN04488134_102338"/>
<keyword evidence="3" id="KW-0238">DNA-binding</keyword>
<dbReference type="GO" id="GO:0006352">
    <property type="term" value="P:DNA-templated transcription initiation"/>
    <property type="evidence" value="ECO:0007669"/>
    <property type="project" value="InterPro"/>
</dbReference>
<keyword evidence="2" id="KW-0731">Sigma factor</keyword>
<dbReference type="EMBL" id="FODJ01000002">
    <property type="protein sequence ID" value="SEN94029.1"/>
    <property type="molecule type" value="Genomic_DNA"/>
</dbReference>
<dbReference type="AlphaFoldDB" id="A0A1H8KM49"/>
<organism evidence="6 7">
    <name type="scientific">Amphibacillus marinus</name>
    <dbReference type="NCBI Taxonomy" id="872970"/>
    <lineage>
        <taxon>Bacteria</taxon>
        <taxon>Bacillati</taxon>
        <taxon>Bacillota</taxon>
        <taxon>Bacilli</taxon>
        <taxon>Bacillales</taxon>
        <taxon>Bacillaceae</taxon>
        <taxon>Amphibacillus</taxon>
    </lineage>
</organism>